<protein>
    <submittedName>
        <fullName evidence="15">Methyl-accepting chemotaxis protein McpQ</fullName>
    </submittedName>
</protein>
<dbReference type="Pfam" id="PF00672">
    <property type="entry name" value="HAMP"/>
    <property type="match status" value="1"/>
</dbReference>
<name>A0A6M8MGM7_9PSED</name>
<evidence type="ECO:0000256" key="9">
    <source>
        <dbReference type="ARBA" id="ARBA00029447"/>
    </source>
</evidence>
<dbReference type="PROSITE" id="PS50111">
    <property type="entry name" value="CHEMOTAXIS_TRANSDUC_2"/>
    <property type="match status" value="1"/>
</dbReference>
<keyword evidence="11" id="KW-0175">Coiled coil</keyword>
<evidence type="ECO:0000259" key="14">
    <source>
        <dbReference type="PROSITE" id="PS50885"/>
    </source>
</evidence>
<dbReference type="GO" id="GO:0004888">
    <property type="term" value="F:transmembrane signaling receptor activity"/>
    <property type="evidence" value="ECO:0007669"/>
    <property type="project" value="InterPro"/>
</dbReference>
<evidence type="ECO:0000313" key="15">
    <source>
        <dbReference type="EMBL" id="QKF50250.1"/>
    </source>
</evidence>
<dbReference type="Pfam" id="PF00015">
    <property type="entry name" value="MCPsignal"/>
    <property type="match status" value="1"/>
</dbReference>
<keyword evidence="3" id="KW-0488">Methylation</keyword>
<dbReference type="PANTHER" id="PTHR32089">
    <property type="entry name" value="METHYL-ACCEPTING CHEMOTAXIS PROTEIN MCPB"/>
    <property type="match status" value="1"/>
</dbReference>
<dbReference type="FunFam" id="1.10.287.950:FF:000001">
    <property type="entry name" value="Methyl-accepting chemotaxis sensory transducer"/>
    <property type="match status" value="1"/>
</dbReference>
<dbReference type="GO" id="GO:0007165">
    <property type="term" value="P:signal transduction"/>
    <property type="evidence" value="ECO:0007669"/>
    <property type="project" value="UniProtKB-KW"/>
</dbReference>
<feature type="domain" description="Methyl-accepting transducer" evidence="13">
    <location>
        <begin position="269"/>
        <end position="505"/>
    </location>
</feature>
<evidence type="ECO:0000256" key="7">
    <source>
        <dbReference type="ARBA" id="ARBA00023136"/>
    </source>
</evidence>
<evidence type="ECO:0000256" key="12">
    <source>
        <dbReference type="SAM" id="Phobius"/>
    </source>
</evidence>
<dbReference type="AlphaFoldDB" id="A0A6M8MGM7"/>
<feature type="domain" description="HAMP" evidence="14">
    <location>
        <begin position="212"/>
        <end position="264"/>
    </location>
</feature>
<dbReference type="InterPro" id="IPR004090">
    <property type="entry name" value="Chemotax_Me-accpt_rcpt"/>
</dbReference>
<comment type="subcellular location">
    <subcellularLocation>
        <location evidence="1">Cell membrane</location>
        <topology evidence="1">Multi-pass membrane protein</topology>
    </subcellularLocation>
</comment>
<proteinExistence type="inferred from homology"/>
<evidence type="ECO:0000256" key="11">
    <source>
        <dbReference type="SAM" id="Coils"/>
    </source>
</evidence>
<evidence type="ECO:0000256" key="10">
    <source>
        <dbReference type="PROSITE-ProRule" id="PRU00284"/>
    </source>
</evidence>
<dbReference type="EMBL" id="CP053746">
    <property type="protein sequence ID" value="QKF50250.1"/>
    <property type="molecule type" value="Genomic_DNA"/>
</dbReference>
<dbReference type="CDD" id="cd11386">
    <property type="entry name" value="MCP_signal"/>
    <property type="match status" value="1"/>
</dbReference>
<feature type="transmembrane region" description="Helical" evidence="12">
    <location>
        <begin position="188"/>
        <end position="210"/>
    </location>
</feature>
<accession>A0A6M8MGM7</accession>
<dbReference type="InterPro" id="IPR004089">
    <property type="entry name" value="MCPsignal_dom"/>
</dbReference>
<evidence type="ECO:0000256" key="8">
    <source>
        <dbReference type="ARBA" id="ARBA00023224"/>
    </source>
</evidence>
<organism evidence="15 16">
    <name type="scientific">Pseudomonas graminis</name>
    <dbReference type="NCBI Taxonomy" id="158627"/>
    <lineage>
        <taxon>Bacteria</taxon>
        <taxon>Pseudomonadati</taxon>
        <taxon>Pseudomonadota</taxon>
        <taxon>Gammaproteobacteria</taxon>
        <taxon>Pseudomonadales</taxon>
        <taxon>Pseudomonadaceae</taxon>
        <taxon>Pseudomonas</taxon>
    </lineage>
</organism>
<evidence type="ECO:0000256" key="1">
    <source>
        <dbReference type="ARBA" id="ARBA00004651"/>
    </source>
</evidence>
<comment type="similarity">
    <text evidence="9">Belongs to the methyl-accepting chemotaxis (MCP) protein family.</text>
</comment>
<dbReference type="Gene3D" id="1.10.287.950">
    <property type="entry name" value="Methyl-accepting chemotaxis protein"/>
    <property type="match status" value="1"/>
</dbReference>
<dbReference type="SUPFAM" id="SSF58104">
    <property type="entry name" value="Methyl-accepting chemotaxis protein (MCP) signaling domain"/>
    <property type="match status" value="1"/>
</dbReference>
<dbReference type="GO" id="GO:0006935">
    <property type="term" value="P:chemotaxis"/>
    <property type="evidence" value="ECO:0007669"/>
    <property type="project" value="UniProtKB-KW"/>
</dbReference>
<dbReference type="GO" id="GO:0005886">
    <property type="term" value="C:plasma membrane"/>
    <property type="evidence" value="ECO:0007669"/>
    <property type="project" value="UniProtKB-SubCell"/>
</dbReference>
<keyword evidence="16" id="KW-1185">Reference proteome</keyword>
<sequence>MSLRNLNIAPRAFLGFSVIGLLMLILGIFALSQMNKINNANVVMATNSMPSIKALDKLTEGSIRLRVLSYRLMLNRDPDTLQKTTELLAMRNKQIDDARAVYVKLISAPEEQSAYDQYVQLLNDYRQLETRMKSLSQANDMTELTRLLSADLQTNSDQMNVVLGKLVEMNTQQLNQASANATQQYSTAFTMVVTLLIIATALTLLFAWLLTNSITRPIASALHAAEDIAEGDLTRTITVDGTDEAGRLLAAMLKMQSKLRDTLQRISGSATQLASAAEELNAVTDESARGLSQQNNEIEQAATAVNQMTSAVEEVARNAVSTSEASKNATTSASDGRDLVQETVSAIERMSTDVQSTSTLIGNLADESRDIGKVLDVIRGLADQTNLLALNAAIEAARAGEAGRGFAVVADEVRALAHRTQQSTSEIERMIGSIQGGTEQAVNSMRSSTERAESTLNIAKGAGLALDTINSAVVEINERNLVIASAAEEQAQVAREVDRNLVNIRDLSTQSATGANQTSAASNELSRLAVDLNGMVARFKV</sequence>
<dbReference type="InterPro" id="IPR024478">
    <property type="entry name" value="HlyB_4HB_MCP"/>
</dbReference>
<evidence type="ECO:0000256" key="3">
    <source>
        <dbReference type="ARBA" id="ARBA00022481"/>
    </source>
</evidence>
<dbReference type="Proteomes" id="UP000501989">
    <property type="component" value="Chromosome"/>
</dbReference>
<evidence type="ECO:0000256" key="5">
    <source>
        <dbReference type="ARBA" id="ARBA00022692"/>
    </source>
</evidence>
<keyword evidence="4" id="KW-0145">Chemotaxis</keyword>
<dbReference type="PANTHER" id="PTHR32089:SF120">
    <property type="entry name" value="METHYL-ACCEPTING CHEMOTAXIS PROTEIN TLPQ"/>
    <property type="match status" value="1"/>
</dbReference>
<reference evidence="16" key="1">
    <citation type="submission" date="2019-12" db="EMBL/GenBank/DDBJ databases">
        <title>Endophytic bacteria associated with Panax ginseng seedlings.</title>
        <authorList>
            <person name="Park J.M."/>
            <person name="Shin R."/>
            <person name="Jo S.H."/>
        </authorList>
    </citation>
    <scope>NUCLEOTIDE SEQUENCE [LARGE SCALE GENOMIC DNA]</scope>
    <source>
        <strain evidence="16">PgKB30</strain>
    </source>
</reference>
<keyword evidence="7 12" id="KW-0472">Membrane</keyword>
<evidence type="ECO:0000256" key="4">
    <source>
        <dbReference type="ARBA" id="ARBA00022500"/>
    </source>
</evidence>
<evidence type="ECO:0000256" key="6">
    <source>
        <dbReference type="ARBA" id="ARBA00022989"/>
    </source>
</evidence>
<dbReference type="Pfam" id="PF12729">
    <property type="entry name" value="4HB_MCP_1"/>
    <property type="match status" value="1"/>
</dbReference>
<dbReference type="KEGG" id="pgg:FX982_01187"/>
<dbReference type="CDD" id="cd06225">
    <property type="entry name" value="HAMP"/>
    <property type="match status" value="1"/>
</dbReference>
<evidence type="ECO:0000313" key="16">
    <source>
        <dbReference type="Proteomes" id="UP000501989"/>
    </source>
</evidence>
<keyword evidence="5 12" id="KW-0812">Transmembrane</keyword>
<keyword evidence="6 12" id="KW-1133">Transmembrane helix</keyword>
<keyword evidence="2" id="KW-1003">Cell membrane</keyword>
<feature type="transmembrane region" description="Helical" evidence="12">
    <location>
        <begin position="12"/>
        <end position="31"/>
    </location>
</feature>
<evidence type="ECO:0000259" key="13">
    <source>
        <dbReference type="PROSITE" id="PS50111"/>
    </source>
</evidence>
<dbReference type="SMART" id="SM00304">
    <property type="entry name" value="HAMP"/>
    <property type="match status" value="2"/>
</dbReference>
<keyword evidence="8 10" id="KW-0807">Transducer</keyword>
<gene>
    <name evidence="15" type="ORF">FX982_01187</name>
</gene>
<dbReference type="PROSITE" id="PS50885">
    <property type="entry name" value="HAMP"/>
    <property type="match status" value="1"/>
</dbReference>
<feature type="coiled-coil region" evidence="11">
    <location>
        <begin position="118"/>
        <end position="145"/>
    </location>
</feature>
<dbReference type="PRINTS" id="PR00260">
    <property type="entry name" value="CHEMTRNSDUCR"/>
</dbReference>
<evidence type="ECO:0000256" key="2">
    <source>
        <dbReference type="ARBA" id="ARBA00022475"/>
    </source>
</evidence>
<dbReference type="InterPro" id="IPR003660">
    <property type="entry name" value="HAMP_dom"/>
</dbReference>
<dbReference type="SMART" id="SM00283">
    <property type="entry name" value="MA"/>
    <property type="match status" value="1"/>
</dbReference>